<dbReference type="EMBL" id="LN835309">
    <property type="protein sequence ID" value="CRH02357.1"/>
    <property type="molecule type" value="Genomic_DNA"/>
</dbReference>
<dbReference type="Proteomes" id="UP000220158">
    <property type="component" value="Chromosome 14"/>
</dbReference>
<dbReference type="Gene3D" id="1.25.40.10">
    <property type="entry name" value="Tetratricopeptide repeat domain"/>
    <property type="match status" value="1"/>
</dbReference>
<gene>
    <name evidence="5" type="ORF">PRELSG_1408700</name>
</gene>
<evidence type="ECO:0000256" key="2">
    <source>
        <dbReference type="ARBA" id="ARBA00022803"/>
    </source>
</evidence>
<reference evidence="5 6" key="1">
    <citation type="submission" date="2015-04" db="EMBL/GenBank/DDBJ databases">
        <authorList>
            <consortium name="Pathogen Informatics"/>
        </authorList>
    </citation>
    <scope>NUCLEOTIDE SEQUENCE [LARGE SCALE GENOMIC DNA]</scope>
    <source>
        <strain evidence="5 6">SGS1</strain>
    </source>
</reference>
<evidence type="ECO:0000256" key="4">
    <source>
        <dbReference type="SAM" id="MobiDB-lite"/>
    </source>
</evidence>
<protein>
    <submittedName>
        <fullName evidence="5">Uncharacterized protein</fullName>
    </submittedName>
</protein>
<feature type="region of interest" description="Disordered" evidence="4">
    <location>
        <begin position="642"/>
        <end position="678"/>
    </location>
</feature>
<dbReference type="KEGG" id="prel:PRELSG_1408700"/>
<organism evidence="5 6">
    <name type="scientific">Plasmodium relictum</name>
    <dbReference type="NCBI Taxonomy" id="85471"/>
    <lineage>
        <taxon>Eukaryota</taxon>
        <taxon>Sar</taxon>
        <taxon>Alveolata</taxon>
        <taxon>Apicomplexa</taxon>
        <taxon>Aconoidasida</taxon>
        <taxon>Haemosporida</taxon>
        <taxon>Plasmodiidae</taxon>
        <taxon>Plasmodium</taxon>
        <taxon>Plasmodium (Haemamoeba)</taxon>
    </lineage>
</organism>
<dbReference type="SMART" id="SM00028">
    <property type="entry name" value="TPR"/>
    <property type="match status" value="3"/>
</dbReference>
<dbReference type="InterPro" id="IPR019734">
    <property type="entry name" value="TPR_rpt"/>
</dbReference>
<dbReference type="RefSeq" id="XP_028534878.1">
    <property type="nucleotide sequence ID" value="XM_028679135.1"/>
</dbReference>
<dbReference type="PROSITE" id="PS50005">
    <property type="entry name" value="TPR"/>
    <property type="match status" value="2"/>
</dbReference>
<dbReference type="SUPFAM" id="SSF48452">
    <property type="entry name" value="TPR-like"/>
    <property type="match status" value="1"/>
</dbReference>
<dbReference type="AlphaFoldDB" id="A0A1J1HBA9"/>
<proteinExistence type="predicted"/>
<feature type="compositionally biased region" description="Polar residues" evidence="4">
    <location>
        <begin position="665"/>
        <end position="678"/>
    </location>
</feature>
<keyword evidence="6" id="KW-1185">Reference proteome</keyword>
<name>A0A1J1HBA9_PLARL</name>
<dbReference type="InterPro" id="IPR044244">
    <property type="entry name" value="TTC27/Emw1"/>
</dbReference>
<dbReference type="PANTHER" id="PTHR16193:SF0">
    <property type="entry name" value="TETRATRICOPEPTIDE REPEAT PROTEIN 27"/>
    <property type="match status" value="1"/>
</dbReference>
<dbReference type="OMA" id="GIKRKYQ"/>
<dbReference type="InterPro" id="IPR011990">
    <property type="entry name" value="TPR-like_helical_dom_sf"/>
</dbReference>
<accession>A0A1J1HBA9</accession>
<dbReference type="GeneID" id="39738517"/>
<evidence type="ECO:0000256" key="1">
    <source>
        <dbReference type="ARBA" id="ARBA00022737"/>
    </source>
</evidence>
<keyword evidence="2 3" id="KW-0802">TPR repeat</keyword>
<evidence type="ECO:0000313" key="5">
    <source>
        <dbReference type="EMBL" id="CRH02357.1"/>
    </source>
</evidence>
<feature type="repeat" description="TPR" evidence="3">
    <location>
        <begin position="933"/>
        <end position="966"/>
    </location>
</feature>
<dbReference type="PANTHER" id="PTHR16193">
    <property type="entry name" value="TETRATRICOPEPTIDE REPEAT PROTEIN 27"/>
    <property type="match status" value="1"/>
</dbReference>
<evidence type="ECO:0000256" key="3">
    <source>
        <dbReference type="PROSITE-ProRule" id="PRU00339"/>
    </source>
</evidence>
<dbReference type="Pfam" id="PF13181">
    <property type="entry name" value="TPR_8"/>
    <property type="match status" value="3"/>
</dbReference>
<keyword evidence="1" id="KW-0677">Repeat</keyword>
<evidence type="ECO:0000313" key="6">
    <source>
        <dbReference type="Proteomes" id="UP000220158"/>
    </source>
</evidence>
<dbReference type="OrthoDB" id="1936594at2759"/>
<feature type="repeat" description="TPR" evidence="3">
    <location>
        <begin position="967"/>
        <end position="1000"/>
    </location>
</feature>
<dbReference type="VEuPathDB" id="PlasmoDB:PRELSG_1408700"/>
<sequence length="1225" mass="146082">MEDLKRIFWLIEELIYINFEDEDIYNNKEKEIVKSLSNIFKDHLNENHSESISIELNDGAFKELLSEITNFFNVLKLVKTTKHKNCITHLWVYDIFKFIIETFKKDSIIDINQVKREVFQFFFKEKNKQNLKYRDNFFLNTCFIFIYEIKILLCSCIFLNIFVQYNWTGPPLNFDFKKLKEQKMQIGDSDIYFKEFIDTINIKKETFLNSCLEFLSLEGEYTYEYSELISSFCMCIILLGIVNNFNERDQDIFNLNEYNHFKSNMHDLSNNRIANSISEIEKTNKVANDIGTEYITNYKDEKQEEKRENKYDYLKLHYFIKSKYLWKARIYFIWQRLFVSSNDYFYFLKINIIDKPIIIFKNIKLLPEDFELIEKEINIRAIDIFDHLNENMKEIEYCDLFFENYMSEKFKIYVLSNFSIYLAFYNYTSGYQKITDMVSEISQFHYSFTGRMGIKRKYQKIPATILVLKVKLKDEEDNTSTILKEIDPFSEYDILKSDYKIIENETNEHLNNCEKEKMNELRYEDHKSLKREEISRTHTREEEVENKDNIKIEKSREDDCLKDIFDDKVNGKKLGEAGNDNNFTDENVFENHNGKLENINNNDKKENCDNDNKKKNDCNINNNEISLKKFVSFKDEKMINIPEKEHEENNNMTLNNLSSKKDENANNSGTSDSEKMSNNGEKCLEKFNAKVTWKLKDLDPDTDILEEPFFIDSQNNYFKILSFQEQITLINYCFSMIRFNPYYDEIKFEKLSAVISRCLKCYDVNATVEKKKENNNNLLQIKYQNWLLHSCILWFKCKYETCKFKTVDRAAAQLNELLKECYEPKPENIERLKFIYDVYYPTTWEMKKEIGNVMIKIGSMVSAFNIFKDLKLWEEAITCLIEAGRKEEAKELLDDLIQKKRTPCLLCLYGLIDRNNALNYYKDAWNLSNFKYSKAARFIGKYYYNKEMYKECCEYLEKALEISPLFSDIWFILGCSYMKIDKFDEAIKSFTRMISMTNENSAKSYGNLAYLYMKKGAYKPAKICINQAVKVNNNEWKFWDTYLKLSILQNDIDSFCLSLRTLCQLNQVKQIQPWVFDYISDVIIKDKPTFIQNKNGLSYLDKMITTMDSLSAYITEYDSFWNAYSFFLFMKGNFIDSFNAKIKEIRSIESIIQKCNVKKIIDALVSKQINAIKFLYHIIKIYNIGEKKGTFTYQLKNIIESTLTQYKNISQENINELSEIKEIIN</sequence>